<keyword evidence="1" id="KW-0732">Signal</keyword>
<dbReference type="AlphaFoldDB" id="A0A067SQT6"/>
<protein>
    <submittedName>
        <fullName evidence="2">Uncharacterized protein</fullName>
    </submittedName>
</protein>
<feature type="chain" id="PRO_5001648549" evidence="1">
    <location>
        <begin position="20"/>
        <end position="240"/>
    </location>
</feature>
<organism evidence="2 3">
    <name type="scientific">Galerina marginata (strain CBS 339.88)</name>
    <dbReference type="NCBI Taxonomy" id="685588"/>
    <lineage>
        <taxon>Eukaryota</taxon>
        <taxon>Fungi</taxon>
        <taxon>Dikarya</taxon>
        <taxon>Basidiomycota</taxon>
        <taxon>Agaricomycotina</taxon>
        <taxon>Agaricomycetes</taxon>
        <taxon>Agaricomycetidae</taxon>
        <taxon>Agaricales</taxon>
        <taxon>Agaricineae</taxon>
        <taxon>Strophariaceae</taxon>
        <taxon>Galerina</taxon>
    </lineage>
</organism>
<evidence type="ECO:0000313" key="2">
    <source>
        <dbReference type="EMBL" id="KDR73261.1"/>
    </source>
</evidence>
<proteinExistence type="predicted"/>
<dbReference type="STRING" id="685588.A0A067SQT6"/>
<name>A0A067SQT6_GALM3</name>
<dbReference type="PANTHER" id="PTHR35043:SF7">
    <property type="entry name" value="TRANSCRIPTION FACTOR DOMAIN-CONTAINING PROTEIN"/>
    <property type="match status" value="1"/>
</dbReference>
<sequence length="240" mass="27164">MLIVLVISYLLQGFIAADAVPLSGTLLFPRQTNIAPSSQQECVCPSMRSKWDIVWSCFVTIFICSWVSVHPNIPRPGDGRWRKALRRLELMSFTIFSPELIIFWASKQWLAARYFAKCYSKDGWTMVHGYFIQMGGFVLYDGDKAVGLLGPEELKELVGKKRITVPTITEEEIRDKSKGDGLSKTVIIIQTTWFIAQCAARSVRGLIVTEMELVTLALATVDVLVYAFWWNCARLCLLVE</sequence>
<dbReference type="OrthoDB" id="9451547at2759"/>
<accession>A0A067SQT6</accession>
<gene>
    <name evidence="2" type="ORF">GALMADRAFT_727609</name>
</gene>
<dbReference type="EMBL" id="KL142386">
    <property type="protein sequence ID" value="KDR73261.1"/>
    <property type="molecule type" value="Genomic_DNA"/>
</dbReference>
<keyword evidence="3" id="KW-1185">Reference proteome</keyword>
<reference evidence="3" key="1">
    <citation type="journal article" date="2014" name="Proc. Natl. Acad. Sci. U.S.A.">
        <title>Extensive sampling of basidiomycete genomes demonstrates inadequacy of the white-rot/brown-rot paradigm for wood decay fungi.</title>
        <authorList>
            <person name="Riley R."/>
            <person name="Salamov A.A."/>
            <person name="Brown D.W."/>
            <person name="Nagy L.G."/>
            <person name="Floudas D."/>
            <person name="Held B.W."/>
            <person name="Levasseur A."/>
            <person name="Lombard V."/>
            <person name="Morin E."/>
            <person name="Otillar R."/>
            <person name="Lindquist E.A."/>
            <person name="Sun H."/>
            <person name="LaButti K.M."/>
            <person name="Schmutz J."/>
            <person name="Jabbour D."/>
            <person name="Luo H."/>
            <person name="Baker S.E."/>
            <person name="Pisabarro A.G."/>
            <person name="Walton J.D."/>
            <person name="Blanchette R.A."/>
            <person name="Henrissat B."/>
            <person name="Martin F."/>
            <person name="Cullen D."/>
            <person name="Hibbett D.S."/>
            <person name="Grigoriev I.V."/>
        </authorList>
    </citation>
    <scope>NUCLEOTIDE SEQUENCE [LARGE SCALE GENOMIC DNA]</scope>
    <source>
        <strain evidence="3">CBS 339.88</strain>
    </source>
</reference>
<dbReference type="HOGENOM" id="CLU_022883_3_1_1"/>
<feature type="signal peptide" evidence="1">
    <location>
        <begin position="1"/>
        <end position="19"/>
    </location>
</feature>
<evidence type="ECO:0000256" key="1">
    <source>
        <dbReference type="SAM" id="SignalP"/>
    </source>
</evidence>
<dbReference type="Proteomes" id="UP000027222">
    <property type="component" value="Unassembled WGS sequence"/>
</dbReference>
<evidence type="ECO:0000313" key="3">
    <source>
        <dbReference type="Proteomes" id="UP000027222"/>
    </source>
</evidence>
<dbReference type="PANTHER" id="PTHR35043">
    <property type="entry name" value="TRANSCRIPTION FACTOR DOMAIN-CONTAINING PROTEIN"/>
    <property type="match status" value="1"/>
</dbReference>